<dbReference type="Pfam" id="PF03727">
    <property type="entry name" value="Hexokinase_2"/>
    <property type="match status" value="1"/>
</dbReference>
<evidence type="ECO:0000256" key="7">
    <source>
        <dbReference type="ARBA" id="ARBA00022840"/>
    </source>
</evidence>
<dbReference type="FunFam" id="3.40.367.20:FF:000004">
    <property type="entry name" value="Phosphotransferase"/>
    <property type="match status" value="1"/>
</dbReference>
<dbReference type="InterPro" id="IPR022673">
    <property type="entry name" value="Hexokinase_C"/>
</dbReference>
<dbReference type="InterPro" id="IPR043129">
    <property type="entry name" value="ATPase_NBD"/>
</dbReference>
<dbReference type="InterPro" id="IPR001312">
    <property type="entry name" value="Hexokinase"/>
</dbReference>
<evidence type="ECO:0000256" key="8">
    <source>
        <dbReference type="ARBA" id="ARBA00023152"/>
    </source>
</evidence>
<evidence type="ECO:0000256" key="10">
    <source>
        <dbReference type="ARBA" id="ARBA00047905"/>
    </source>
</evidence>
<comment type="pathway">
    <text evidence="1">Carbohydrate degradation; glycolysis; D-glyceraldehyde 3-phosphate and glycerone phosphate from D-glucose: step 1/4.</text>
</comment>
<dbReference type="GO" id="GO:0005739">
    <property type="term" value="C:mitochondrion"/>
    <property type="evidence" value="ECO:0007669"/>
    <property type="project" value="TreeGrafter"/>
</dbReference>
<dbReference type="GO" id="GO:0005829">
    <property type="term" value="C:cytosol"/>
    <property type="evidence" value="ECO:0007669"/>
    <property type="project" value="TreeGrafter"/>
</dbReference>
<comment type="catalytic activity">
    <reaction evidence="9">
        <text>a D-hexose + ATP = a D-hexose 6-phosphate + ADP + H(+)</text>
        <dbReference type="Rhea" id="RHEA:22740"/>
        <dbReference type="ChEBI" id="CHEBI:4194"/>
        <dbReference type="ChEBI" id="CHEBI:15378"/>
        <dbReference type="ChEBI" id="CHEBI:30616"/>
        <dbReference type="ChEBI" id="CHEBI:229467"/>
        <dbReference type="ChEBI" id="CHEBI:456216"/>
        <dbReference type="EC" id="2.7.1.1"/>
    </reaction>
    <physiologicalReaction direction="left-to-right" evidence="9">
        <dbReference type="Rhea" id="RHEA:22741"/>
    </physiologicalReaction>
</comment>
<dbReference type="GO" id="GO:0005536">
    <property type="term" value="F:D-glucose binding"/>
    <property type="evidence" value="ECO:0007669"/>
    <property type="project" value="InterPro"/>
</dbReference>
<keyword evidence="5 11" id="KW-0547">Nucleotide-binding</keyword>
<dbReference type="EMBL" id="KV454410">
    <property type="protein sequence ID" value="ODQ65024.1"/>
    <property type="molecule type" value="Genomic_DNA"/>
</dbReference>
<evidence type="ECO:0000256" key="2">
    <source>
        <dbReference type="ARBA" id="ARBA00005028"/>
    </source>
</evidence>
<evidence type="ECO:0000256" key="3">
    <source>
        <dbReference type="ARBA" id="ARBA00009225"/>
    </source>
</evidence>
<keyword evidence="4 11" id="KW-0808">Transferase</keyword>
<evidence type="ECO:0000256" key="4">
    <source>
        <dbReference type="ARBA" id="ARBA00022679"/>
    </source>
</evidence>
<dbReference type="GO" id="GO:0019158">
    <property type="term" value="F:mannokinase activity"/>
    <property type="evidence" value="ECO:0007669"/>
    <property type="project" value="TreeGrafter"/>
</dbReference>
<gene>
    <name evidence="14" type="ORF">NADFUDRAFT_51623</name>
</gene>
<dbReference type="Pfam" id="PF00349">
    <property type="entry name" value="Hexokinase_1"/>
    <property type="match status" value="1"/>
</dbReference>
<dbReference type="InterPro" id="IPR019807">
    <property type="entry name" value="Hexokinase_BS"/>
</dbReference>
<dbReference type="Gene3D" id="3.40.367.20">
    <property type="match status" value="1"/>
</dbReference>
<evidence type="ECO:0000313" key="15">
    <source>
        <dbReference type="Proteomes" id="UP000095009"/>
    </source>
</evidence>
<name>A0A1E3PIJ3_9ASCO</name>
<dbReference type="GO" id="GO:0004340">
    <property type="term" value="F:glucokinase activity"/>
    <property type="evidence" value="ECO:0007669"/>
    <property type="project" value="TreeGrafter"/>
</dbReference>
<dbReference type="Gene3D" id="3.30.420.40">
    <property type="match status" value="1"/>
</dbReference>
<dbReference type="PANTHER" id="PTHR19443">
    <property type="entry name" value="HEXOKINASE"/>
    <property type="match status" value="1"/>
</dbReference>
<sequence>MDLPQSHRPHIRKGSFKNVPPELGSVIKELDSLFTVETTKLKSITDHFVSELQKGLSVTGGSIPMNPTWILDKPTGSEIGNYLALDLGGTNLRVVHVILDGNRHWDCIQSKYKLPATLKTDTSEKLWAFIAECLEKFLRDNRELLLADKYNGPELVQRRADNSNPSVHLGFTFSYPVTQKAIDHGVLQRWTKGFSIDGVEGQDVVPLLNKALQERKLPIELCAVINDTTGTLVASNYTDPRTKMGLIFGTGCNAAYYERLDNIPKLAHKLPEDVDLNTLMAINCEWGAFDNEHKVLPRTKWDEQLDRESPRQGEQTFEKMIAGYYLGEILRLVLIDLASQNKIFEGQPLDRLQKPYIMDSSCLSKIESDPWENLSEVETLFEEKLSIKTTDPERQVIRRLTEMIGLRSARLSHCGVAAIFKKAKMTSCQAGADGSVVNLYPHFKQRGAQALKEIFDWNNDLPMEEYPIQLVPAEDGSGIGAAIIAALTHTRLKKGLFVGSKEHTDQPN</sequence>
<feature type="domain" description="Hexokinase N-terminal" evidence="12">
    <location>
        <begin position="27"/>
        <end position="237"/>
    </location>
</feature>
<evidence type="ECO:0000259" key="12">
    <source>
        <dbReference type="Pfam" id="PF00349"/>
    </source>
</evidence>
<evidence type="ECO:0000256" key="9">
    <source>
        <dbReference type="ARBA" id="ARBA00044613"/>
    </source>
</evidence>
<dbReference type="SUPFAM" id="SSF53067">
    <property type="entry name" value="Actin-like ATPase domain"/>
    <property type="match status" value="2"/>
</dbReference>
<dbReference type="STRING" id="857566.A0A1E3PIJ3"/>
<dbReference type="Gene3D" id="1.10.287.1250">
    <property type="match status" value="1"/>
</dbReference>
<dbReference type="OrthoDB" id="419537at2759"/>
<dbReference type="GO" id="GO:0005524">
    <property type="term" value="F:ATP binding"/>
    <property type="evidence" value="ECO:0007669"/>
    <property type="project" value="UniProtKB-UniRule"/>
</dbReference>
<dbReference type="GO" id="GO:0001678">
    <property type="term" value="P:intracellular glucose homeostasis"/>
    <property type="evidence" value="ECO:0007669"/>
    <property type="project" value="InterPro"/>
</dbReference>
<comment type="pathway">
    <text evidence="2">Carbohydrate metabolism; hexose metabolism.</text>
</comment>
<dbReference type="PROSITE" id="PS51748">
    <property type="entry name" value="HEXOKINASE_2"/>
    <property type="match status" value="1"/>
</dbReference>
<dbReference type="GO" id="GO:0006006">
    <property type="term" value="P:glucose metabolic process"/>
    <property type="evidence" value="ECO:0007669"/>
    <property type="project" value="TreeGrafter"/>
</dbReference>
<reference evidence="14 15" key="1">
    <citation type="journal article" date="2016" name="Proc. Natl. Acad. Sci. U.S.A.">
        <title>Comparative genomics of biotechnologically important yeasts.</title>
        <authorList>
            <person name="Riley R."/>
            <person name="Haridas S."/>
            <person name="Wolfe K.H."/>
            <person name="Lopes M.R."/>
            <person name="Hittinger C.T."/>
            <person name="Goeker M."/>
            <person name="Salamov A.A."/>
            <person name="Wisecaver J.H."/>
            <person name="Long T.M."/>
            <person name="Calvey C.H."/>
            <person name="Aerts A.L."/>
            <person name="Barry K.W."/>
            <person name="Choi C."/>
            <person name="Clum A."/>
            <person name="Coughlan A.Y."/>
            <person name="Deshpande S."/>
            <person name="Douglass A.P."/>
            <person name="Hanson S.J."/>
            <person name="Klenk H.-P."/>
            <person name="LaButti K.M."/>
            <person name="Lapidus A."/>
            <person name="Lindquist E.A."/>
            <person name="Lipzen A.M."/>
            <person name="Meier-Kolthoff J.P."/>
            <person name="Ohm R.A."/>
            <person name="Otillar R.P."/>
            <person name="Pangilinan J.L."/>
            <person name="Peng Y."/>
            <person name="Rokas A."/>
            <person name="Rosa C.A."/>
            <person name="Scheuner C."/>
            <person name="Sibirny A.A."/>
            <person name="Slot J.C."/>
            <person name="Stielow J.B."/>
            <person name="Sun H."/>
            <person name="Kurtzman C.P."/>
            <person name="Blackwell M."/>
            <person name="Grigoriev I.V."/>
            <person name="Jeffries T.W."/>
        </authorList>
    </citation>
    <scope>NUCLEOTIDE SEQUENCE [LARGE SCALE GENOMIC DNA]</scope>
    <source>
        <strain evidence="14 15">DSM 6958</strain>
    </source>
</reference>
<evidence type="ECO:0000259" key="13">
    <source>
        <dbReference type="Pfam" id="PF03727"/>
    </source>
</evidence>
<evidence type="ECO:0000256" key="5">
    <source>
        <dbReference type="ARBA" id="ARBA00022741"/>
    </source>
</evidence>
<dbReference type="GO" id="GO:0008865">
    <property type="term" value="F:fructokinase activity"/>
    <property type="evidence" value="ECO:0007669"/>
    <property type="project" value="TreeGrafter"/>
</dbReference>
<dbReference type="PANTHER" id="PTHR19443:SF16">
    <property type="entry name" value="HEXOKINASE TYPE 1-RELATED"/>
    <property type="match status" value="1"/>
</dbReference>
<dbReference type="GO" id="GO:0006096">
    <property type="term" value="P:glycolytic process"/>
    <property type="evidence" value="ECO:0007669"/>
    <property type="project" value="UniProtKB-UniPathway"/>
</dbReference>
<organism evidence="14 15">
    <name type="scientific">Nadsonia fulvescens var. elongata DSM 6958</name>
    <dbReference type="NCBI Taxonomy" id="857566"/>
    <lineage>
        <taxon>Eukaryota</taxon>
        <taxon>Fungi</taxon>
        <taxon>Dikarya</taxon>
        <taxon>Ascomycota</taxon>
        <taxon>Saccharomycotina</taxon>
        <taxon>Dipodascomycetes</taxon>
        <taxon>Dipodascales</taxon>
        <taxon>Dipodascales incertae sedis</taxon>
        <taxon>Nadsonia</taxon>
    </lineage>
</organism>
<accession>A0A1E3PIJ3</accession>
<dbReference type="InterPro" id="IPR022672">
    <property type="entry name" value="Hexokinase_N"/>
</dbReference>
<dbReference type="AlphaFoldDB" id="A0A1E3PIJ3"/>
<protein>
    <recommendedName>
        <fullName evidence="11">Phosphotransferase</fullName>
        <ecNumber evidence="11">2.7.1.-</ecNumber>
    </recommendedName>
</protein>
<dbReference type="EC" id="2.7.1.-" evidence="11"/>
<evidence type="ECO:0000256" key="6">
    <source>
        <dbReference type="ARBA" id="ARBA00022777"/>
    </source>
</evidence>
<keyword evidence="15" id="KW-1185">Reference proteome</keyword>
<dbReference type="UniPathway" id="UPA00109">
    <property type="reaction ID" value="UER00180"/>
</dbReference>
<dbReference type="PROSITE" id="PS00378">
    <property type="entry name" value="HEXOKINASE_1"/>
    <property type="match status" value="1"/>
</dbReference>
<dbReference type="Proteomes" id="UP000095009">
    <property type="component" value="Unassembled WGS sequence"/>
</dbReference>
<proteinExistence type="inferred from homology"/>
<keyword evidence="6 11" id="KW-0418">Kinase</keyword>
<comment type="catalytic activity">
    <reaction evidence="10">
        <text>D-fructose + ATP = D-fructose 6-phosphate + ADP + H(+)</text>
        <dbReference type="Rhea" id="RHEA:16125"/>
        <dbReference type="ChEBI" id="CHEBI:15378"/>
        <dbReference type="ChEBI" id="CHEBI:30616"/>
        <dbReference type="ChEBI" id="CHEBI:37721"/>
        <dbReference type="ChEBI" id="CHEBI:61527"/>
        <dbReference type="ChEBI" id="CHEBI:456216"/>
        <dbReference type="EC" id="2.7.1.1"/>
    </reaction>
    <physiologicalReaction direction="left-to-right" evidence="10">
        <dbReference type="Rhea" id="RHEA:16126"/>
    </physiologicalReaction>
</comment>
<evidence type="ECO:0000313" key="14">
    <source>
        <dbReference type="EMBL" id="ODQ65024.1"/>
    </source>
</evidence>
<keyword evidence="8 11" id="KW-0324">Glycolysis</keyword>
<evidence type="ECO:0000256" key="11">
    <source>
        <dbReference type="RuleBase" id="RU362007"/>
    </source>
</evidence>
<evidence type="ECO:0000256" key="1">
    <source>
        <dbReference type="ARBA" id="ARBA00004888"/>
    </source>
</evidence>
<keyword evidence="7 11" id="KW-0067">ATP-binding</keyword>
<dbReference type="PRINTS" id="PR00475">
    <property type="entry name" value="HEXOKINASE"/>
</dbReference>
<comment type="similarity">
    <text evidence="3 11">Belongs to the hexokinase family.</text>
</comment>
<dbReference type="GO" id="GO:0006013">
    <property type="term" value="P:mannose metabolic process"/>
    <property type="evidence" value="ECO:0007669"/>
    <property type="project" value="TreeGrafter"/>
</dbReference>
<feature type="domain" description="Hexokinase C-terminal" evidence="13">
    <location>
        <begin position="243"/>
        <end position="487"/>
    </location>
</feature>